<dbReference type="CDD" id="cd00146">
    <property type="entry name" value="PKD"/>
    <property type="match status" value="1"/>
</dbReference>
<dbReference type="InterPro" id="IPR008979">
    <property type="entry name" value="Galactose-bd-like_sf"/>
</dbReference>
<accession>A0A380ABZ6</accession>
<evidence type="ECO:0000256" key="5">
    <source>
        <dbReference type="PIRSR" id="PIRSR615500-1"/>
    </source>
</evidence>
<keyword evidence="2 6" id="KW-0645">Protease</keyword>
<dbReference type="RefSeq" id="WP_115389840.1">
    <property type="nucleotide sequence ID" value="NZ_JADZHC010000071.1"/>
</dbReference>
<dbReference type="InterPro" id="IPR035986">
    <property type="entry name" value="PKD_dom_sf"/>
</dbReference>
<dbReference type="InterPro" id="IPR022398">
    <property type="entry name" value="Peptidase_S8_His-AS"/>
</dbReference>
<dbReference type="EC" id="3.4.21.-" evidence="11"/>
<feature type="active site" description="Charge relay system" evidence="5 6">
    <location>
        <position position="386"/>
    </location>
</feature>
<protein>
    <submittedName>
        <fullName evidence="11">Thermophilic serine proteinase</fullName>
        <ecNumber evidence="11">3.4.21.-</ecNumber>
    </submittedName>
</protein>
<dbReference type="InterPro" id="IPR022409">
    <property type="entry name" value="PKD/Chitinase_dom"/>
</dbReference>
<keyword evidence="4 6" id="KW-0720">Serine protease</keyword>
<dbReference type="InterPro" id="IPR023828">
    <property type="entry name" value="Peptidase_S8_Ser-AS"/>
</dbReference>
<dbReference type="SUPFAM" id="SSF49299">
    <property type="entry name" value="PKD domain"/>
    <property type="match status" value="1"/>
</dbReference>
<dbReference type="InterPro" id="IPR050131">
    <property type="entry name" value="Peptidase_S8_subtilisin-like"/>
</dbReference>
<dbReference type="Pfam" id="PF18911">
    <property type="entry name" value="PKD_4"/>
    <property type="match status" value="1"/>
</dbReference>
<evidence type="ECO:0000256" key="4">
    <source>
        <dbReference type="ARBA" id="ARBA00022825"/>
    </source>
</evidence>
<keyword evidence="12" id="KW-1185">Reference proteome</keyword>
<dbReference type="PROSITE" id="PS50093">
    <property type="entry name" value="PKD"/>
    <property type="match status" value="1"/>
</dbReference>
<organism evidence="11 12">
    <name type="scientific">Shewanella algae</name>
    <dbReference type="NCBI Taxonomy" id="38313"/>
    <lineage>
        <taxon>Bacteria</taxon>
        <taxon>Pseudomonadati</taxon>
        <taxon>Pseudomonadota</taxon>
        <taxon>Gammaproteobacteria</taxon>
        <taxon>Alteromonadales</taxon>
        <taxon>Shewanellaceae</taxon>
        <taxon>Shewanella</taxon>
    </lineage>
</organism>
<dbReference type="InterPro" id="IPR002884">
    <property type="entry name" value="P_dom"/>
</dbReference>
<dbReference type="Pfam" id="PF00082">
    <property type="entry name" value="Peptidase_S8"/>
    <property type="match status" value="1"/>
</dbReference>
<dbReference type="InterPro" id="IPR034204">
    <property type="entry name" value="PfSUB1-like_cat_dom"/>
</dbReference>
<dbReference type="InterPro" id="IPR013783">
    <property type="entry name" value="Ig-like_fold"/>
</dbReference>
<dbReference type="InterPro" id="IPR000601">
    <property type="entry name" value="PKD_dom"/>
</dbReference>
<dbReference type="InterPro" id="IPR023827">
    <property type="entry name" value="Peptidase_S8_Asp-AS"/>
</dbReference>
<dbReference type="Gene3D" id="2.60.120.260">
    <property type="entry name" value="Galactose-binding domain-like"/>
    <property type="match status" value="1"/>
</dbReference>
<dbReference type="InterPro" id="IPR015500">
    <property type="entry name" value="Peptidase_S8_subtilisin-rel"/>
</dbReference>
<dbReference type="PRINTS" id="PR00723">
    <property type="entry name" value="SUBTILISIN"/>
</dbReference>
<dbReference type="SMART" id="SM00089">
    <property type="entry name" value="PKD"/>
    <property type="match status" value="1"/>
</dbReference>
<feature type="signal peptide" evidence="8">
    <location>
        <begin position="1"/>
        <end position="25"/>
    </location>
</feature>
<evidence type="ECO:0000256" key="8">
    <source>
        <dbReference type="SAM" id="SignalP"/>
    </source>
</evidence>
<dbReference type="GO" id="GO:0006508">
    <property type="term" value="P:proteolysis"/>
    <property type="evidence" value="ECO:0007669"/>
    <property type="project" value="UniProtKB-KW"/>
</dbReference>
<dbReference type="PANTHER" id="PTHR43806:SF11">
    <property type="entry name" value="CEREVISIN-RELATED"/>
    <property type="match status" value="1"/>
</dbReference>
<dbReference type="Proteomes" id="UP000254069">
    <property type="component" value="Unassembled WGS sequence"/>
</dbReference>
<dbReference type="InterPro" id="IPR000209">
    <property type="entry name" value="Peptidase_S8/S53_dom"/>
</dbReference>
<evidence type="ECO:0000259" key="9">
    <source>
        <dbReference type="PROSITE" id="PS50093"/>
    </source>
</evidence>
<feature type="domain" description="PKD" evidence="9">
    <location>
        <begin position="670"/>
        <end position="750"/>
    </location>
</feature>
<evidence type="ECO:0000313" key="11">
    <source>
        <dbReference type="EMBL" id="SUI77211.1"/>
    </source>
</evidence>
<sequence>MLKKFSPLAVAVAGVMALGAAPAMAKNEIRYAKDSILVVYKDNATKEERIAAQRLVRGTLRDANADGIDDKFARLLDGRLAKLNLRQGADIEQAIKMISSHPAVKYAEPNYILRAIGMPDDPRFPELWGMHNTGQTGGVADADIDAPEAWDVTTGSSDVIIGVIDTGVDYNHPDLQANMWVNPGEIPGNGIDDDGNGVIDDVHGFSSANNNGDPMDGNGHGTHVSGTIGAKGNNGLGVVGVNWDVKIIGCQFLTPAGTGSTADAIACIDYMTDLKVNHGVDIKATNNSWGGGGFSQALKDSIEAAGEAGILFLAAAGNDTSDNDVSPHYPSNYESDIVMSIASTDSSDGISWFSNWGATSVDMAAPGSAILSTVPGGGYESYSGTSMATPMVTGVAALVWSINPDLTPLEMKELLMNSGDANAAMTGKSVAGTRLNAANALDQANPSPSYRFSVTPAARTIEAGESTSYDFSVGSVAGWDGSVELSVSVEPALEGGSLSATSVGAGDSFTLNVASTAETQWGDYAITVSGNDGSIEKSSVVSLEIIPQGLNDFPYSNDTPVAIADNTTVTSTIEIADPLQIFGVNTNVNISHTWIGDLTVTLTSPSGTEVVLHNREGSSNDDIVKSWDLGDFNGEIAQGTWTLSVTDHAGGDTGTLNNWGMVITALGEAGPSAPNAGFDYQAEGLSVSFSNSSSDINDDIASYHWDFGDGSVSSEANPQHVYAEAGTYTVTLTATDATELSDSVSMEVQVFAHSISADISRALKSRRGSAMVDVNWNGALGDEVAIFRDGEQVATTANDGQFRDRFNTEANSVTYQVCELGAELCSDPVVAQF</sequence>
<reference evidence="11 12" key="1">
    <citation type="submission" date="2018-06" db="EMBL/GenBank/DDBJ databases">
        <authorList>
            <consortium name="Pathogen Informatics"/>
            <person name="Doyle S."/>
        </authorList>
    </citation>
    <scope>NUCLEOTIDE SEQUENCE [LARGE SCALE GENOMIC DNA]</scope>
    <source>
        <strain evidence="11 12">NCTC10738</strain>
    </source>
</reference>
<dbReference type="SUPFAM" id="SSF52743">
    <property type="entry name" value="Subtilisin-like"/>
    <property type="match status" value="1"/>
</dbReference>
<feature type="domain" description="P/Homo B" evidence="10">
    <location>
        <begin position="545"/>
        <end position="671"/>
    </location>
</feature>
<feature type="active site" description="Charge relay system" evidence="5 6">
    <location>
        <position position="165"/>
    </location>
</feature>
<dbReference type="PANTHER" id="PTHR43806">
    <property type="entry name" value="PEPTIDASE S8"/>
    <property type="match status" value="1"/>
</dbReference>
<evidence type="ECO:0000256" key="1">
    <source>
        <dbReference type="ARBA" id="ARBA00011073"/>
    </source>
</evidence>
<dbReference type="PROSITE" id="PS00137">
    <property type="entry name" value="SUBTILASE_HIS"/>
    <property type="match status" value="1"/>
</dbReference>
<dbReference type="SUPFAM" id="SSF49785">
    <property type="entry name" value="Galactose-binding domain-like"/>
    <property type="match status" value="1"/>
</dbReference>
<dbReference type="AlphaFoldDB" id="A0A380ABZ6"/>
<evidence type="ECO:0000256" key="2">
    <source>
        <dbReference type="ARBA" id="ARBA00022670"/>
    </source>
</evidence>
<evidence type="ECO:0000259" key="10">
    <source>
        <dbReference type="PROSITE" id="PS51829"/>
    </source>
</evidence>
<evidence type="ECO:0000313" key="12">
    <source>
        <dbReference type="Proteomes" id="UP000254069"/>
    </source>
</evidence>
<keyword evidence="3 6" id="KW-0378">Hydrolase</keyword>
<dbReference type="EMBL" id="UGYO01000001">
    <property type="protein sequence ID" value="SUI77211.1"/>
    <property type="molecule type" value="Genomic_DNA"/>
</dbReference>
<dbReference type="CDD" id="cd07473">
    <property type="entry name" value="Peptidases_S8_Subtilisin_like"/>
    <property type="match status" value="1"/>
</dbReference>
<feature type="chain" id="PRO_5016963052" evidence="8">
    <location>
        <begin position="26"/>
        <end position="833"/>
    </location>
</feature>
<dbReference type="Gene3D" id="3.40.50.200">
    <property type="entry name" value="Peptidase S8/S53 domain"/>
    <property type="match status" value="1"/>
</dbReference>
<dbReference type="PROSITE" id="PS51829">
    <property type="entry name" value="P_HOMO_B"/>
    <property type="match status" value="1"/>
</dbReference>
<dbReference type="InterPro" id="IPR036852">
    <property type="entry name" value="Peptidase_S8/S53_dom_sf"/>
</dbReference>
<dbReference type="PROSITE" id="PS00138">
    <property type="entry name" value="SUBTILASE_SER"/>
    <property type="match status" value="1"/>
</dbReference>
<dbReference type="PROSITE" id="PS51892">
    <property type="entry name" value="SUBTILASE"/>
    <property type="match status" value="1"/>
</dbReference>
<dbReference type="InterPro" id="IPR054399">
    <property type="entry name" value="Fervidolysin-like_N_prodom"/>
</dbReference>
<evidence type="ECO:0000256" key="6">
    <source>
        <dbReference type="PROSITE-ProRule" id="PRU01240"/>
    </source>
</evidence>
<dbReference type="Gene3D" id="2.60.40.10">
    <property type="entry name" value="Immunoglobulins"/>
    <property type="match status" value="1"/>
</dbReference>
<name>A0A380ABZ6_9GAMM</name>
<proteinExistence type="inferred from homology"/>
<dbReference type="Pfam" id="PF01483">
    <property type="entry name" value="P_proprotein"/>
    <property type="match status" value="1"/>
</dbReference>
<feature type="active site" description="Charge relay system" evidence="5 6">
    <location>
        <position position="220"/>
    </location>
</feature>
<dbReference type="PROSITE" id="PS00136">
    <property type="entry name" value="SUBTILASE_ASP"/>
    <property type="match status" value="1"/>
</dbReference>
<gene>
    <name evidence="11" type="ORF">NCTC10738_02572</name>
</gene>
<evidence type="ECO:0000256" key="7">
    <source>
        <dbReference type="RuleBase" id="RU003355"/>
    </source>
</evidence>
<dbReference type="GO" id="GO:0004252">
    <property type="term" value="F:serine-type endopeptidase activity"/>
    <property type="evidence" value="ECO:0007669"/>
    <property type="project" value="UniProtKB-UniRule"/>
</dbReference>
<dbReference type="Pfam" id="PF22148">
    <property type="entry name" value="Fervidolysin_NPro-like"/>
    <property type="match status" value="1"/>
</dbReference>
<keyword evidence="8" id="KW-0732">Signal</keyword>
<evidence type="ECO:0000256" key="3">
    <source>
        <dbReference type="ARBA" id="ARBA00022801"/>
    </source>
</evidence>
<comment type="similarity">
    <text evidence="1 6 7">Belongs to the peptidase S8 family.</text>
</comment>